<gene>
    <name evidence="5" type="ORF">DH2020_045392</name>
</gene>
<dbReference type="Gene3D" id="3.10.110.10">
    <property type="entry name" value="Ubiquitin Conjugating Enzyme"/>
    <property type="match status" value="1"/>
</dbReference>
<dbReference type="Pfam" id="PF23043">
    <property type="entry name" value="SH3-B_UBE2O"/>
    <property type="match status" value="1"/>
</dbReference>
<dbReference type="InterPro" id="IPR057733">
    <property type="entry name" value="UBE2O-like_SH3-B"/>
</dbReference>
<evidence type="ECO:0000313" key="5">
    <source>
        <dbReference type="EMBL" id="KAK6120865.1"/>
    </source>
</evidence>
<dbReference type="Proteomes" id="UP001318860">
    <property type="component" value="Unassembled WGS sequence"/>
</dbReference>
<dbReference type="Pfam" id="PF00179">
    <property type="entry name" value="UQ_con"/>
    <property type="match status" value="1"/>
</dbReference>
<evidence type="ECO:0000256" key="1">
    <source>
        <dbReference type="ARBA" id="ARBA00022679"/>
    </source>
</evidence>
<keyword evidence="2" id="KW-0833">Ubl conjugation pathway</keyword>
<keyword evidence="1" id="KW-0808">Transferase</keyword>
<accession>A0ABR0UFC6</accession>
<dbReference type="Pfam" id="PF23046">
    <property type="entry name" value="tSH3-B_UBE2O"/>
    <property type="match status" value="1"/>
</dbReference>
<dbReference type="InterPro" id="IPR016135">
    <property type="entry name" value="UBQ-conjugating_enzyme/RWD"/>
</dbReference>
<dbReference type="EMBL" id="JABTTQ020002985">
    <property type="protein sequence ID" value="KAK6120865.1"/>
    <property type="molecule type" value="Genomic_DNA"/>
</dbReference>
<keyword evidence="6" id="KW-1185">Reference proteome</keyword>
<feature type="region of interest" description="Disordered" evidence="3">
    <location>
        <begin position="579"/>
        <end position="600"/>
    </location>
</feature>
<evidence type="ECO:0000259" key="4">
    <source>
        <dbReference type="PROSITE" id="PS50127"/>
    </source>
</evidence>
<comment type="caution">
    <text evidence="5">The sequence shown here is derived from an EMBL/GenBank/DDBJ whole genome shotgun (WGS) entry which is preliminary data.</text>
</comment>
<dbReference type="PANTHER" id="PTHR46116:SF21">
    <property type="entry name" value="UBIQUITIN-CONJUGATING ENZYME E2 23-RELATED"/>
    <property type="match status" value="1"/>
</dbReference>
<dbReference type="PANTHER" id="PTHR46116">
    <property type="entry name" value="(E3-INDEPENDENT) E2 UBIQUITIN-CONJUGATING ENZYME"/>
    <property type="match status" value="1"/>
</dbReference>
<reference evidence="5 6" key="1">
    <citation type="journal article" date="2021" name="Comput. Struct. Biotechnol. J.">
        <title>De novo genome assembly of the potent medicinal plant Rehmannia glutinosa using nanopore technology.</title>
        <authorList>
            <person name="Ma L."/>
            <person name="Dong C."/>
            <person name="Song C."/>
            <person name="Wang X."/>
            <person name="Zheng X."/>
            <person name="Niu Y."/>
            <person name="Chen S."/>
            <person name="Feng W."/>
        </authorList>
    </citation>
    <scope>NUCLEOTIDE SEQUENCE [LARGE SCALE GENOMIC DNA]</scope>
    <source>
        <strain evidence="5">DH-2019</strain>
    </source>
</reference>
<dbReference type="PROSITE" id="PS50127">
    <property type="entry name" value="UBC_2"/>
    <property type="match status" value="1"/>
</dbReference>
<evidence type="ECO:0000256" key="2">
    <source>
        <dbReference type="ARBA" id="ARBA00022786"/>
    </source>
</evidence>
<dbReference type="SUPFAM" id="SSF54495">
    <property type="entry name" value="UBC-like"/>
    <property type="match status" value="1"/>
</dbReference>
<proteinExistence type="predicted"/>
<protein>
    <recommendedName>
        <fullName evidence="4">UBC core domain-containing protein</fullName>
    </recommendedName>
</protein>
<feature type="compositionally biased region" description="Polar residues" evidence="3">
    <location>
        <begin position="235"/>
        <end position="244"/>
    </location>
</feature>
<evidence type="ECO:0000256" key="3">
    <source>
        <dbReference type="SAM" id="MobiDB-lite"/>
    </source>
</evidence>
<feature type="region of interest" description="Disordered" evidence="3">
    <location>
        <begin position="228"/>
        <end position="293"/>
    </location>
</feature>
<dbReference type="InterPro" id="IPR057735">
    <property type="entry name" value="UBE2O-like_tSH3-B"/>
</dbReference>
<feature type="compositionally biased region" description="Polar residues" evidence="3">
    <location>
        <begin position="253"/>
        <end position="293"/>
    </location>
</feature>
<dbReference type="InterPro" id="IPR000608">
    <property type="entry name" value="UBC"/>
</dbReference>
<dbReference type="Pfam" id="PF23044">
    <property type="entry name" value="SH3-C_UBE2O"/>
    <property type="match status" value="1"/>
</dbReference>
<feature type="compositionally biased region" description="Polar residues" evidence="3">
    <location>
        <begin position="660"/>
        <end position="676"/>
    </location>
</feature>
<sequence>MDGSETTQSTNDVEVVDRGFLHGDYVAAASDPMGQIGIVVDVNINVDLLTHDGSILRDKPSKDLRRIRDFTVGDHVVLGPWLGRIEDVFDNVTVQLDDGSVCKVMKADPLHLIPVGKNILEDGHFPYYPGQRVKASSSSVFKNSRWLSGLWKANRLEGTVTKVTVGSVLIYWIASAGYGPDSATTPAEEQSPKNLKLLSCFAHTNWQLGDWCLLPSSQDSSCMTLNKGLSKDSNDSAQDGPESTETGDESDAEVSTTEESTGNTKLMENNSEASLSKNAEASDTNASAEKLCNSSLPAPKEVVHETWPLHRKKIRKVVVRKDKKTRKKVENFERALLIINTKTKVDVAWQDGTIRRGLDSTSLIPIDSPGDHEFIAEQYVVEKAADSDDAIETRRVGVVKSVNAKDRTACVRWLKPVARAEDPREFDKEEVVSVYELEGHPDYDYCYGDVVVRLSPISLPAKTDSFVHSMENMPLNSSDEPKHEKESHDGRGNTETSTAHDMSAEFSDLSWVGNITGLKDGDIEVTWADGMISTVGPQAIYVVGRDDDESMAAGSDASDDAPSWETVEDDMDRVDNAEEHGTENAGDIEPETEDNGIVAENSGMNGALSIPLAAIGFMTRLASGIFSRGRKHSDPSNSDIKSDDYLQYDELALNGYPDVGSSSQKPNNIENQSHLPTNCKGEEHDAAEASDLLEVAETLCNLKPPQSDAPPFEEFISTFKGFDIVRDPIDHYFLGKPGQNSAARKWLKKVQQDWDILQNNLPEGIYVRVYEDRMDLLRAVIVGAYGTPYQDGLFFFDFQLPPEYPDEPPDFEELVIEHFRKRGFYILKACDAYMKGHLIGSLTKDASISDNNTNSNSVGFKLMLTKVVPRLFSALKDVGANCQEFEHLNMIQL</sequence>
<name>A0ABR0UFC6_REHGL</name>
<feature type="domain" description="UBC core" evidence="4">
    <location>
        <begin position="745"/>
        <end position="893"/>
    </location>
</feature>
<feature type="compositionally biased region" description="Basic and acidic residues" evidence="3">
    <location>
        <begin position="479"/>
        <end position="492"/>
    </location>
</feature>
<dbReference type="InterPro" id="IPR057734">
    <property type="entry name" value="UBE2O-like_SH3-C"/>
</dbReference>
<feature type="region of interest" description="Disordered" evidence="3">
    <location>
        <begin position="471"/>
        <end position="499"/>
    </location>
</feature>
<evidence type="ECO:0000313" key="6">
    <source>
        <dbReference type="Proteomes" id="UP001318860"/>
    </source>
</evidence>
<organism evidence="5 6">
    <name type="scientific">Rehmannia glutinosa</name>
    <name type="common">Chinese foxglove</name>
    <dbReference type="NCBI Taxonomy" id="99300"/>
    <lineage>
        <taxon>Eukaryota</taxon>
        <taxon>Viridiplantae</taxon>
        <taxon>Streptophyta</taxon>
        <taxon>Embryophyta</taxon>
        <taxon>Tracheophyta</taxon>
        <taxon>Spermatophyta</taxon>
        <taxon>Magnoliopsida</taxon>
        <taxon>eudicotyledons</taxon>
        <taxon>Gunneridae</taxon>
        <taxon>Pentapetalae</taxon>
        <taxon>asterids</taxon>
        <taxon>lamiids</taxon>
        <taxon>Lamiales</taxon>
        <taxon>Orobanchaceae</taxon>
        <taxon>Rehmannieae</taxon>
        <taxon>Rehmannia</taxon>
    </lineage>
</organism>
<feature type="region of interest" description="Disordered" evidence="3">
    <location>
        <begin position="660"/>
        <end position="680"/>
    </location>
</feature>